<dbReference type="AlphaFoldDB" id="A0A392U7A6"/>
<keyword evidence="2" id="KW-1185">Reference proteome</keyword>
<reference evidence="1 2" key="1">
    <citation type="journal article" date="2018" name="Front. Plant Sci.">
        <title>Red Clover (Trifolium pratense) and Zigzag Clover (T. medium) - A Picture of Genomic Similarities and Differences.</title>
        <authorList>
            <person name="Dluhosova J."/>
            <person name="Istvanek J."/>
            <person name="Nedelnik J."/>
            <person name="Repkova J."/>
        </authorList>
    </citation>
    <scope>NUCLEOTIDE SEQUENCE [LARGE SCALE GENOMIC DNA]</scope>
    <source>
        <strain evidence="2">cv. 10/8</strain>
        <tissue evidence="1">Leaf</tissue>
    </source>
</reference>
<sequence length="40" mass="4414">MDNWQDQHNALKGEVAQLIGKLDKALELLANMNQPAQPAV</sequence>
<accession>A0A392U7A6</accession>
<evidence type="ECO:0000313" key="1">
    <source>
        <dbReference type="EMBL" id="MCI68697.1"/>
    </source>
</evidence>
<comment type="caution">
    <text evidence="1">The sequence shown here is derived from an EMBL/GenBank/DDBJ whole genome shotgun (WGS) entry which is preliminary data.</text>
</comment>
<dbReference type="Proteomes" id="UP000265520">
    <property type="component" value="Unassembled WGS sequence"/>
</dbReference>
<organism evidence="1 2">
    <name type="scientific">Trifolium medium</name>
    <dbReference type="NCBI Taxonomy" id="97028"/>
    <lineage>
        <taxon>Eukaryota</taxon>
        <taxon>Viridiplantae</taxon>
        <taxon>Streptophyta</taxon>
        <taxon>Embryophyta</taxon>
        <taxon>Tracheophyta</taxon>
        <taxon>Spermatophyta</taxon>
        <taxon>Magnoliopsida</taxon>
        <taxon>eudicotyledons</taxon>
        <taxon>Gunneridae</taxon>
        <taxon>Pentapetalae</taxon>
        <taxon>rosids</taxon>
        <taxon>fabids</taxon>
        <taxon>Fabales</taxon>
        <taxon>Fabaceae</taxon>
        <taxon>Papilionoideae</taxon>
        <taxon>50 kb inversion clade</taxon>
        <taxon>NPAAA clade</taxon>
        <taxon>Hologalegina</taxon>
        <taxon>IRL clade</taxon>
        <taxon>Trifolieae</taxon>
        <taxon>Trifolium</taxon>
    </lineage>
</organism>
<evidence type="ECO:0000313" key="2">
    <source>
        <dbReference type="Proteomes" id="UP000265520"/>
    </source>
</evidence>
<feature type="non-terminal residue" evidence="1">
    <location>
        <position position="40"/>
    </location>
</feature>
<protein>
    <submittedName>
        <fullName evidence="1">Uncharacterized protein</fullName>
    </submittedName>
</protein>
<proteinExistence type="predicted"/>
<dbReference type="EMBL" id="LXQA010741130">
    <property type="protein sequence ID" value="MCI68697.1"/>
    <property type="molecule type" value="Genomic_DNA"/>
</dbReference>
<name>A0A392U7A6_9FABA</name>